<accession>A0AAD6ZCX0</accession>
<feature type="transmembrane region" description="Helical" evidence="1">
    <location>
        <begin position="216"/>
        <end position="237"/>
    </location>
</feature>
<feature type="domain" description="DUF6534" evidence="2">
    <location>
        <begin position="181"/>
        <end position="267"/>
    </location>
</feature>
<proteinExistence type="predicted"/>
<feature type="transmembrane region" description="Helical" evidence="1">
    <location>
        <begin position="63"/>
        <end position="84"/>
    </location>
</feature>
<dbReference type="EMBL" id="JARIHO010000059">
    <property type="protein sequence ID" value="KAJ7318235.1"/>
    <property type="molecule type" value="Genomic_DNA"/>
</dbReference>
<comment type="caution">
    <text evidence="3">The sequence shown here is derived from an EMBL/GenBank/DDBJ whole genome shotgun (WGS) entry which is preliminary data.</text>
</comment>
<protein>
    <recommendedName>
        <fullName evidence="2">DUF6534 domain-containing protein</fullName>
    </recommendedName>
</protein>
<keyword evidence="4" id="KW-1185">Reference proteome</keyword>
<feature type="transmembrane region" description="Helical" evidence="1">
    <location>
        <begin position="104"/>
        <end position="124"/>
    </location>
</feature>
<feature type="transmembrane region" description="Helical" evidence="1">
    <location>
        <begin position="174"/>
        <end position="195"/>
    </location>
</feature>
<name>A0AAD6ZCX0_9AGAR</name>
<dbReference type="AlphaFoldDB" id="A0AAD6ZCX0"/>
<keyword evidence="1" id="KW-0812">Transmembrane</keyword>
<sequence length="341" mass="37508">MVLNMDVYATILDITMPSPPTPQKLLGPYYFGVVLNTFLYGILVLQVITYYQNYKKDKTWLRLFVLYLFVVESVNTGMCVAMIYEPLVGQFGTDKPMSFFPSLLPSQPILEVAVFVPVQFFYAWRISVIMRNYIAPAIICMASLASMVGAIWTAVIVAEVKSYLEKPKVDFTALLWSCTAAGADVIITASLFWSLRARKTGIRSTDDTIERIVRNAVQTGAITVAFTLLNTTLFVGLSNSTLNFVFDFAIPKLYSNALVSTLNARASGSDGGMMELRTTPTSRNAIAFSNTRQTGRTASSATQIVSSGDVTFKPSAHDLFLETKSDILALGVGDDTYLEAK</sequence>
<evidence type="ECO:0000313" key="4">
    <source>
        <dbReference type="Proteomes" id="UP001218218"/>
    </source>
</evidence>
<gene>
    <name evidence="3" type="ORF">DFH08DRAFT_893034</name>
</gene>
<evidence type="ECO:0000313" key="3">
    <source>
        <dbReference type="EMBL" id="KAJ7318235.1"/>
    </source>
</evidence>
<dbReference type="Pfam" id="PF20152">
    <property type="entry name" value="DUF6534"/>
    <property type="match status" value="1"/>
</dbReference>
<feature type="transmembrane region" description="Helical" evidence="1">
    <location>
        <begin position="29"/>
        <end position="51"/>
    </location>
</feature>
<feature type="transmembrane region" description="Helical" evidence="1">
    <location>
        <begin position="133"/>
        <end position="154"/>
    </location>
</feature>
<dbReference type="PANTHER" id="PTHR40465">
    <property type="entry name" value="CHROMOSOME 1, WHOLE GENOME SHOTGUN SEQUENCE"/>
    <property type="match status" value="1"/>
</dbReference>
<organism evidence="3 4">
    <name type="scientific">Mycena albidolilacea</name>
    <dbReference type="NCBI Taxonomy" id="1033008"/>
    <lineage>
        <taxon>Eukaryota</taxon>
        <taxon>Fungi</taxon>
        <taxon>Dikarya</taxon>
        <taxon>Basidiomycota</taxon>
        <taxon>Agaricomycotina</taxon>
        <taxon>Agaricomycetes</taxon>
        <taxon>Agaricomycetidae</taxon>
        <taxon>Agaricales</taxon>
        <taxon>Marasmiineae</taxon>
        <taxon>Mycenaceae</taxon>
        <taxon>Mycena</taxon>
    </lineage>
</organism>
<keyword evidence="1" id="KW-1133">Transmembrane helix</keyword>
<dbReference type="Proteomes" id="UP001218218">
    <property type="component" value="Unassembled WGS sequence"/>
</dbReference>
<evidence type="ECO:0000256" key="1">
    <source>
        <dbReference type="SAM" id="Phobius"/>
    </source>
</evidence>
<evidence type="ECO:0000259" key="2">
    <source>
        <dbReference type="Pfam" id="PF20152"/>
    </source>
</evidence>
<dbReference type="InterPro" id="IPR045339">
    <property type="entry name" value="DUF6534"/>
</dbReference>
<keyword evidence="1" id="KW-0472">Membrane</keyword>
<reference evidence="3" key="1">
    <citation type="submission" date="2023-03" db="EMBL/GenBank/DDBJ databases">
        <title>Massive genome expansion in bonnet fungi (Mycena s.s.) driven by repeated elements and novel gene families across ecological guilds.</title>
        <authorList>
            <consortium name="Lawrence Berkeley National Laboratory"/>
            <person name="Harder C.B."/>
            <person name="Miyauchi S."/>
            <person name="Viragh M."/>
            <person name="Kuo A."/>
            <person name="Thoen E."/>
            <person name="Andreopoulos B."/>
            <person name="Lu D."/>
            <person name="Skrede I."/>
            <person name="Drula E."/>
            <person name="Henrissat B."/>
            <person name="Morin E."/>
            <person name="Kohler A."/>
            <person name="Barry K."/>
            <person name="LaButti K."/>
            <person name="Morin E."/>
            <person name="Salamov A."/>
            <person name="Lipzen A."/>
            <person name="Mereny Z."/>
            <person name="Hegedus B."/>
            <person name="Baldrian P."/>
            <person name="Stursova M."/>
            <person name="Weitz H."/>
            <person name="Taylor A."/>
            <person name="Grigoriev I.V."/>
            <person name="Nagy L.G."/>
            <person name="Martin F."/>
            <person name="Kauserud H."/>
        </authorList>
    </citation>
    <scope>NUCLEOTIDE SEQUENCE</scope>
    <source>
        <strain evidence="3">CBHHK002</strain>
    </source>
</reference>
<dbReference type="PANTHER" id="PTHR40465:SF1">
    <property type="entry name" value="DUF6534 DOMAIN-CONTAINING PROTEIN"/>
    <property type="match status" value="1"/>
</dbReference>